<reference evidence="2" key="1">
    <citation type="submission" date="2019-12" db="EMBL/GenBank/DDBJ databases">
        <title>Genome sequencing and annotation of Brassica cretica.</title>
        <authorList>
            <person name="Studholme D.J."/>
            <person name="Sarris P.F."/>
        </authorList>
    </citation>
    <scope>NUCLEOTIDE SEQUENCE</scope>
    <source>
        <strain evidence="2">PFS-102/07</strain>
        <tissue evidence="2">Leaf</tissue>
    </source>
</reference>
<keyword evidence="1" id="KW-0812">Transmembrane</keyword>
<dbReference type="EMBL" id="QGKY02000190">
    <property type="protein sequence ID" value="KAF2588460.1"/>
    <property type="molecule type" value="Genomic_DNA"/>
</dbReference>
<sequence>MNQRLVYSLIDMNNPKTMDDSRNHGRQPELVTPRWTSISSNFTRAGTASPRLPPRVKTSRLLPLRASGFTIPQVFNPCRRASSPPSWSSTSRHCTQSRSRAVKACPEALESSLLTVVNVALFFLVFISITIALVQSATFHHESAGSSFIVVLSLRRRRNQAHRRGHIFRS</sequence>
<evidence type="ECO:0000313" key="2">
    <source>
        <dbReference type="EMBL" id="KAF2588460.1"/>
    </source>
</evidence>
<protein>
    <submittedName>
        <fullName evidence="2">Uncharacterized protein</fullName>
    </submittedName>
</protein>
<dbReference type="AlphaFoldDB" id="A0A8S9K197"/>
<gene>
    <name evidence="2" type="ORF">F2Q70_00038376</name>
</gene>
<feature type="transmembrane region" description="Helical" evidence="1">
    <location>
        <begin position="113"/>
        <end position="133"/>
    </location>
</feature>
<organism evidence="2">
    <name type="scientific">Brassica cretica</name>
    <name type="common">Mustard</name>
    <dbReference type="NCBI Taxonomy" id="69181"/>
    <lineage>
        <taxon>Eukaryota</taxon>
        <taxon>Viridiplantae</taxon>
        <taxon>Streptophyta</taxon>
        <taxon>Embryophyta</taxon>
        <taxon>Tracheophyta</taxon>
        <taxon>Spermatophyta</taxon>
        <taxon>Magnoliopsida</taxon>
        <taxon>eudicotyledons</taxon>
        <taxon>Gunneridae</taxon>
        <taxon>Pentapetalae</taxon>
        <taxon>rosids</taxon>
        <taxon>malvids</taxon>
        <taxon>Brassicales</taxon>
        <taxon>Brassicaceae</taxon>
        <taxon>Brassiceae</taxon>
        <taxon>Brassica</taxon>
    </lineage>
</organism>
<proteinExistence type="predicted"/>
<keyword evidence="1" id="KW-1133">Transmembrane helix</keyword>
<accession>A0A8S9K197</accession>
<comment type="caution">
    <text evidence="2">The sequence shown here is derived from an EMBL/GenBank/DDBJ whole genome shotgun (WGS) entry which is preliminary data.</text>
</comment>
<evidence type="ECO:0000256" key="1">
    <source>
        <dbReference type="SAM" id="Phobius"/>
    </source>
</evidence>
<keyword evidence="1" id="KW-0472">Membrane</keyword>
<name>A0A8S9K197_BRACR</name>